<keyword evidence="3" id="KW-1185">Reference proteome</keyword>
<sequence length="59" mass="6003">MCQQLADESDGLDAARGIVVAFLLSMALWGLVIGAILLSRSCQSAPSGPARPALASTTT</sequence>
<dbReference type="EMBL" id="ON189045">
    <property type="protein sequence ID" value="URA07019.1"/>
    <property type="molecule type" value="Genomic_DNA"/>
</dbReference>
<evidence type="ECO:0000313" key="2">
    <source>
        <dbReference type="EMBL" id="URA07019.1"/>
    </source>
</evidence>
<dbReference type="Proteomes" id="UP001056585">
    <property type="component" value="Segment"/>
</dbReference>
<gene>
    <name evidence="2" type="ORF">Elanor_BL40051</name>
</gene>
<proteinExistence type="predicted"/>
<protein>
    <submittedName>
        <fullName evidence="2">Uncharacterized protein</fullName>
    </submittedName>
</protein>
<feature type="transmembrane region" description="Helical" evidence="1">
    <location>
        <begin position="18"/>
        <end position="38"/>
    </location>
</feature>
<keyword evidence="1" id="KW-0812">Transmembrane</keyword>
<evidence type="ECO:0000256" key="1">
    <source>
        <dbReference type="SAM" id="Phobius"/>
    </source>
</evidence>
<keyword evidence="1" id="KW-1133">Transmembrane helix</keyword>
<keyword evidence="1" id="KW-0472">Membrane</keyword>
<evidence type="ECO:0000313" key="3">
    <source>
        <dbReference type="Proteomes" id="UP001056585"/>
    </source>
</evidence>
<organism evidence="2 3">
    <name type="scientific">Xanthomonas phage Elanor</name>
    <dbReference type="NCBI Taxonomy" id="2939127"/>
    <lineage>
        <taxon>Viruses</taxon>
        <taxon>Duplodnaviria</taxon>
        <taxon>Heunggongvirae</taxon>
        <taxon>Uroviricota</taxon>
        <taxon>Caudoviricetes</taxon>
        <taxon>Mesyanzhinovviridae</taxon>
        <taxon>Bradleyvirinae</taxon>
        <taxon>Elanorvirus</taxon>
        <taxon>Elanorvirus elanor</taxon>
    </lineage>
</organism>
<name>A0A9E7J694_9CAUD</name>
<accession>A0A9E7J694</accession>
<reference evidence="2" key="1">
    <citation type="journal article" date="2022" name="Viruses">
        <title>Isolation of novel Xanthomonas phages for the plant pathogens X. translucens and X. campestris.</title>
        <authorList>
            <person name="Erdrich S.H."/>
            <person name="Sharma V."/>
            <person name="Schurr U."/>
            <person name="Arsova B."/>
            <person name="Frunzke J."/>
        </authorList>
    </citation>
    <scope>NUCLEOTIDE SEQUENCE</scope>
</reference>